<evidence type="ECO:0000259" key="5">
    <source>
        <dbReference type="Pfam" id="PF00291"/>
    </source>
</evidence>
<sequence>MKMPDLRHAPALPAAHWPLFDVYPQLAALLQPLALCQLPSPVEALPALGEYAWVKRDDGIHPHYGGNKMRKLEFVASELLRKGVRHVYSLGGTGTNFGVAAAILLQELGIELTLFLFRQPPSEHVEHNQQLMRQHGAHLHTFDSLGAAALSWQLHPRRLDPRCYFLAAGASSPVATFAYINAAFELREQIQAGNCPLPAQIILPVGSSATLAGLTLGCALAGLETQVIGVRVAPEKLGFIDICTPAVSRKMMLSAARLLEKHGHPGGSIKVPEPILVSDWFAPGYGCSTAATEAAIRRGMAAGLTLDATYSGKAFGEYLKRLQSGAAPLLFWATLNSQPAQG</sequence>
<keyword evidence="3 4" id="KW-0663">Pyridoxal phosphate</keyword>
<evidence type="ECO:0000256" key="3">
    <source>
        <dbReference type="ARBA" id="ARBA00022898"/>
    </source>
</evidence>
<reference evidence="7" key="1">
    <citation type="submission" date="2016-10" db="EMBL/GenBank/DDBJ databases">
        <authorList>
            <person name="Varghese N."/>
            <person name="Submissions S."/>
        </authorList>
    </citation>
    <scope>NUCLEOTIDE SEQUENCE [LARGE SCALE GENOMIC DNA]</scope>
    <source>
        <strain evidence="7">DSM 17875</strain>
    </source>
</reference>
<dbReference type="InterPro" id="IPR001926">
    <property type="entry name" value="TrpB-like_PALP"/>
</dbReference>
<evidence type="ECO:0000256" key="4">
    <source>
        <dbReference type="PIRSR" id="PIRSR006278-2"/>
    </source>
</evidence>
<evidence type="ECO:0000256" key="1">
    <source>
        <dbReference type="ARBA" id="ARBA00001933"/>
    </source>
</evidence>
<organism evidence="6 7">
    <name type="scientific">Pseudomonas pohangensis</name>
    <dbReference type="NCBI Taxonomy" id="364197"/>
    <lineage>
        <taxon>Bacteria</taxon>
        <taxon>Pseudomonadati</taxon>
        <taxon>Pseudomonadota</taxon>
        <taxon>Gammaproteobacteria</taxon>
        <taxon>Pseudomonadales</taxon>
        <taxon>Pseudomonadaceae</taxon>
        <taxon>Pseudomonas</taxon>
    </lineage>
</organism>
<dbReference type="EMBL" id="LT629785">
    <property type="protein sequence ID" value="SDU07993.1"/>
    <property type="molecule type" value="Genomic_DNA"/>
</dbReference>
<evidence type="ECO:0000313" key="6">
    <source>
        <dbReference type="EMBL" id="SDU07993.1"/>
    </source>
</evidence>
<proteinExistence type="inferred from homology"/>
<dbReference type="Proteomes" id="UP000243232">
    <property type="component" value="Chromosome I"/>
</dbReference>
<protein>
    <submittedName>
        <fullName evidence="6">D-cysteine desulfhydrase</fullName>
    </submittedName>
</protein>
<dbReference type="AlphaFoldDB" id="A0A1H2FKW7"/>
<feature type="domain" description="Tryptophan synthase beta chain-like PALP" evidence="5">
    <location>
        <begin position="38"/>
        <end position="318"/>
    </location>
</feature>
<feature type="modified residue" description="N6-(pyridoxal phosphate)lysine" evidence="4">
    <location>
        <position position="68"/>
    </location>
</feature>
<dbReference type="STRING" id="364197.SAMN05216296_1654"/>
<dbReference type="GO" id="GO:0019148">
    <property type="term" value="F:D-cysteine desulfhydrase activity"/>
    <property type="evidence" value="ECO:0007669"/>
    <property type="project" value="TreeGrafter"/>
</dbReference>
<gene>
    <name evidence="6" type="ORF">SAMN05216296_1654</name>
</gene>
<evidence type="ECO:0000256" key="2">
    <source>
        <dbReference type="ARBA" id="ARBA00008639"/>
    </source>
</evidence>
<dbReference type="PIRSF" id="PIRSF006278">
    <property type="entry name" value="ACCD_DCysDesulf"/>
    <property type="match status" value="1"/>
</dbReference>
<dbReference type="RefSeq" id="WP_090194084.1">
    <property type="nucleotide sequence ID" value="NZ_LT629785.1"/>
</dbReference>
<keyword evidence="7" id="KW-1185">Reference proteome</keyword>
<dbReference type="InterPro" id="IPR036052">
    <property type="entry name" value="TrpB-like_PALP_sf"/>
</dbReference>
<comment type="similarity">
    <text evidence="2">Belongs to the ACC deaminase/D-cysteine desulfhydrase family.</text>
</comment>
<comment type="cofactor">
    <cofactor evidence="1">
        <name>pyridoxal 5'-phosphate</name>
        <dbReference type="ChEBI" id="CHEBI:597326"/>
    </cofactor>
</comment>
<dbReference type="Gene3D" id="3.40.50.1100">
    <property type="match status" value="2"/>
</dbReference>
<dbReference type="PANTHER" id="PTHR43780">
    <property type="entry name" value="1-AMINOCYCLOPROPANE-1-CARBOXYLATE DEAMINASE-RELATED"/>
    <property type="match status" value="1"/>
</dbReference>
<evidence type="ECO:0000313" key="7">
    <source>
        <dbReference type="Proteomes" id="UP000243232"/>
    </source>
</evidence>
<dbReference type="SUPFAM" id="SSF53686">
    <property type="entry name" value="Tryptophan synthase beta subunit-like PLP-dependent enzymes"/>
    <property type="match status" value="1"/>
</dbReference>
<accession>A0A1H2FKW7</accession>
<dbReference type="Pfam" id="PF00291">
    <property type="entry name" value="PALP"/>
    <property type="match status" value="1"/>
</dbReference>
<dbReference type="InterPro" id="IPR027278">
    <property type="entry name" value="ACCD_DCysDesulf"/>
</dbReference>
<dbReference type="PANTHER" id="PTHR43780:SF2">
    <property type="entry name" value="1-AMINOCYCLOPROPANE-1-CARBOXYLATE DEAMINASE-RELATED"/>
    <property type="match status" value="1"/>
</dbReference>
<name>A0A1H2FKW7_9PSED</name>
<dbReference type="OrthoDB" id="9801249at2"/>